<evidence type="ECO:0000256" key="1">
    <source>
        <dbReference type="SAM" id="MobiDB-lite"/>
    </source>
</evidence>
<feature type="region of interest" description="Disordered" evidence="1">
    <location>
        <begin position="254"/>
        <end position="275"/>
    </location>
</feature>
<dbReference type="EMBL" id="KV453861">
    <property type="protein sequence ID" value="ODV83715.1"/>
    <property type="molecule type" value="Genomic_DNA"/>
</dbReference>
<feature type="region of interest" description="Disordered" evidence="1">
    <location>
        <begin position="1"/>
        <end position="37"/>
    </location>
</feature>
<feature type="domain" description="Peroxin/Ferlin" evidence="2">
    <location>
        <begin position="192"/>
        <end position="227"/>
    </location>
</feature>
<name>A0A1E4SW38_9ASCO</name>
<organism evidence="3 4">
    <name type="scientific">[Candida] arabinofermentans NRRL YB-2248</name>
    <dbReference type="NCBI Taxonomy" id="983967"/>
    <lineage>
        <taxon>Eukaryota</taxon>
        <taxon>Fungi</taxon>
        <taxon>Dikarya</taxon>
        <taxon>Ascomycota</taxon>
        <taxon>Saccharomycotina</taxon>
        <taxon>Pichiomycetes</taxon>
        <taxon>Pichiales</taxon>
        <taxon>Pichiaceae</taxon>
        <taxon>Ogataea</taxon>
        <taxon>Ogataea/Candida clade</taxon>
    </lineage>
</organism>
<reference evidence="4" key="1">
    <citation type="submission" date="2016-04" db="EMBL/GenBank/DDBJ databases">
        <title>Comparative genomics of biotechnologically important yeasts.</title>
        <authorList>
            <consortium name="DOE Joint Genome Institute"/>
            <person name="Riley R."/>
            <person name="Haridas S."/>
            <person name="Wolfe K.H."/>
            <person name="Lopes M.R."/>
            <person name="Hittinger C.T."/>
            <person name="Goker M."/>
            <person name="Salamov A."/>
            <person name="Wisecaver J."/>
            <person name="Long T.M."/>
            <person name="Aerts A.L."/>
            <person name="Barry K."/>
            <person name="Choi C."/>
            <person name="Clum A."/>
            <person name="Coughlan A.Y."/>
            <person name="Deshpande S."/>
            <person name="Douglass A.P."/>
            <person name="Hanson S.J."/>
            <person name="Klenk H.-P."/>
            <person name="Labutti K."/>
            <person name="Lapidus A."/>
            <person name="Lindquist E."/>
            <person name="Lipzen A."/>
            <person name="Meier-Kolthoff J.P."/>
            <person name="Ohm R.A."/>
            <person name="Otillar R.P."/>
            <person name="Pangilinan J."/>
            <person name="Peng Y."/>
            <person name="Rokas A."/>
            <person name="Rosa C.A."/>
            <person name="Scheuner C."/>
            <person name="Sibirny A.A."/>
            <person name="Slot J.C."/>
            <person name="Stielow J.B."/>
            <person name="Sun H."/>
            <person name="Kurtzman C.P."/>
            <person name="Blackwell M."/>
            <person name="Grigoriev I.V."/>
            <person name="Jeffries T.W."/>
        </authorList>
    </citation>
    <scope>NUCLEOTIDE SEQUENCE [LARGE SCALE GENOMIC DNA]</scope>
    <source>
        <strain evidence="4">NRRL YB-2248</strain>
    </source>
</reference>
<protein>
    <recommendedName>
        <fullName evidence="2">Peroxin/Ferlin domain-containing protein</fullName>
    </recommendedName>
</protein>
<dbReference type="SMART" id="SM00694">
    <property type="entry name" value="DysFC"/>
    <property type="match status" value="1"/>
</dbReference>
<dbReference type="InterPro" id="IPR006614">
    <property type="entry name" value="Peroxin/Ferlin"/>
</dbReference>
<proteinExistence type="predicted"/>
<feature type="compositionally biased region" description="Polar residues" evidence="1">
    <location>
        <begin position="1"/>
        <end position="14"/>
    </location>
</feature>
<sequence length="439" mass="50508">MVANQAQQTKQSLFRSSSRSRSRSRPRSALEKESDSNHLTLRPSNVLSIASELTSNEREDLKRSVSHFHDIGKHIQRLPQFHNSDEFFQCLSNFTSDATPVDLSRFESQIFDAGTENCKYEVILENQRGATAFGIPLFSKKSLLFPLDPPTYQTLKGSDVNILNLYPLPGRNWAWAWDSWHVLMINDVDEEGWMYSNVRFGSRKWKGVAKFGNFVRRRVWVRLRVKTADQDLELYENVPPILIVNPMLDLPSEVPSPCEEGASVQEEDTAERKNNQPHINVVIDSETCDAPDQFTQVSLDQRSVQFSDSEARSTITAINTHDEVISSLSGVYNTLLQYKIDRLKVDEFTEFLFATDTDTLQFLITDYNKRDMDSWLSLLLSTIEFDKSKKSFLSKFETRLNELLKAELQYADEQELLVVVSDILHTMLADSFYDSEKRK</sequence>
<dbReference type="OrthoDB" id="72441at2759"/>
<evidence type="ECO:0000313" key="3">
    <source>
        <dbReference type="EMBL" id="ODV83715.1"/>
    </source>
</evidence>
<dbReference type="Proteomes" id="UP000094801">
    <property type="component" value="Unassembled WGS sequence"/>
</dbReference>
<dbReference type="AlphaFoldDB" id="A0A1E4SW38"/>
<dbReference type="GO" id="GO:0016020">
    <property type="term" value="C:membrane"/>
    <property type="evidence" value="ECO:0007669"/>
    <property type="project" value="InterPro"/>
</dbReference>
<dbReference type="STRING" id="983967.A0A1E4SW38"/>
<accession>A0A1E4SW38</accession>
<evidence type="ECO:0000313" key="4">
    <source>
        <dbReference type="Proteomes" id="UP000094801"/>
    </source>
</evidence>
<gene>
    <name evidence="3" type="ORF">CANARDRAFT_29705</name>
</gene>
<keyword evidence="4" id="KW-1185">Reference proteome</keyword>
<evidence type="ECO:0000259" key="2">
    <source>
        <dbReference type="SMART" id="SM00694"/>
    </source>
</evidence>